<evidence type="ECO:0000313" key="2">
    <source>
        <dbReference type="Proteomes" id="UP000324832"/>
    </source>
</evidence>
<dbReference type="GO" id="GO:0005737">
    <property type="term" value="C:cytoplasm"/>
    <property type="evidence" value="ECO:0007669"/>
    <property type="project" value="TreeGrafter"/>
</dbReference>
<accession>A0A5E4QLJ7</accession>
<dbReference type="Gene3D" id="3.30.470.20">
    <property type="entry name" value="ATP-grasp fold, B domain"/>
    <property type="match status" value="1"/>
</dbReference>
<gene>
    <name evidence="1" type="ORF">LSINAPIS_LOCUS9309</name>
</gene>
<protein>
    <recommendedName>
        <fullName evidence="3">Biotin carboxylation domain-containing protein</fullName>
    </recommendedName>
</protein>
<dbReference type="GO" id="GO:0006094">
    <property type="term" value="P:gluconeogenesis"/>
    <property type="evidence" value="ECO:0007669"/>
    <property type="project" value="TreeGrafter"/>
</dbReference>
<dbReference type="PANTHER" id="PTHR43778:SF2">
    <property type="entry name" value="PYRUVATE CARBOXYLASE, MITOCHONDRIAL"/>
    <property type="match status" value="1"/>
</dbReference>
<proteinExistence type="predicted"/>
<dbReference type="EMBL" id="FZQP02003434">
    <property type="protein sequence ID" value="VVC98183.1"/>
    <property type="molecule type" value="Genomic_DNA"/>
</dbReference>
<dbReference type="PANTHER" id="PTHR43778">
    <property type="entry name" value="PYRUVATE CARBOXYLASE"/>
    <property type="match status" value="1"/>
</dbReference>
<dbReference type="AlphaFoldDB" id="A0A5E4QLJ7"/>
<dbReference type="InterPro" id="IPR055268">
    <property type="entry name" value="PCB-like"/>
</dbReference>
<organism evidence="1 2">
    <name type="scientific">Leptidea sinapis</name>
    <dbReference type="NCBI Taxonomy" id="189913"/>
    <lineage>
        <taxon>Eukaryota</taxon>
        <taxon>Metazoa</taxon>
        <taxon>Ecdysozoa</taxon>
        <taxon>Arthropoda</taxon>
        <taxon>Hexapoda</taxon>
        <taxon>Insecta</taxon>
        <taxon>Pterygota</taxon>
        <taxon>Neoptera</taxon>
        <taxon>Endopterygota</taxon>
        <taxon>Lepidoptera</taxon>
        <taxon>Glossata</taxon>
        <taxon>Ditrysia</taxon>
        <taxon>Papilionoidea</taxon>
        <taxon>Pieridae</taxon>
        <taxon>Dismorphiinae</taxon>
        <taxon>Leptidea</taxon>
    </lineage>
</organism>
<dbReference type="SUPFAM" id="SSF52440">
    <property type="entry name" value="PreATP-grasp domain"/>
    <property type="match status" value="1"/>
</dbReference>
<evidence type="ECO:0000313" key="1">
    <source>
        <dbReference type="EMBL" id="VVC98183.1"/>
    </source>
</evidence>
<keyword evidence="2" id="KW-1185">Reference proteome</keyword>
<dbReference type="GO" id="GO:0004736">
    <property type="term" value="F:pyruvate carboxylase activity"/>
    <property type="evidence" value="ECO:0007669"/>
    <property type="project" value="TreeGrafter"/>
</dbReference>
<dbReference type="InterPro" id="IPR016185">
    <property type="entry name" value="PreATP-grasp_dom_sf"/>
</dbReference>
<evidence type="ECO:0008006" key="3">
    <source>
        <dbReference type="Google" id="ProtNLM"/>
    </source>
</evidence>
<reference evidence="1 2" key="1">
    <citation type="submission" date="2017-07" db="EMBL/GenBank/DDBJ databases">
        <authorList>
            <person name="Talla V."/>
            <person name="Backstrom N."/>
        </authorList>
    </citation>
    <scope>NUCLEOTIDE SEQUENCE [LARGE SCALE GENOMIC DNA]</scope>
</reference>
<name>A0A5E4QLJ7_9NEOP</name>
<sequence>MHLLNARYALRATASQFQAWSVARSRTASTEAKPVEYKPIRSLLVANRGEIAIRVFRASDESYLVGKGMSPVEAYLSIPEIIRVAKENDVVQQMGDKVAARKAAIEASSVRRRRSRYARSPGDE</sequence>
<dbReference type="Proteomes" id="UP000324832">
    <property type="component" value="Unassembled WGS sequence"/>
</dbReference>